<name>A0A517YUY3_9BACT</name>
<dbReference type="GO" id="GO:0003700">
    <property type="term" value="F:DNA-binding transcription factor activity"/>
    <property type="evidence" value="ECO:0007669"/>
    <property type="project" value="InterPro"/>
</dbReference>
<evidence type="ECO:0000259" key="4">
    <source>
        <dbReference type="PROSITE" id="PS50949"/>
    </source>
</evidence>
<evidence type="ECO:0000256" key="2">
    <source>
        <dbReference type="ARBA" id="ARBA00023125"/>
    </source>
</evidence>
<dbReference type="Gene3D" id="1.10.10.10">
    <property type="entry name" value="Winged helix-like DNA-binding domain superfamily/Winged helix DNA-binding domain"/>
    <property type="match status" value="1"/>
</dbReference>
<dbReference type="SUPFAM" id="SSF53822">
    <property type="entry name" value="Periplasmic binding protein-like I"/>
    <property type="match status" value="1"/>
</dbReference>
<organism evidence="5 6">
    <name type="scientific">Poriferisphaera corsica</name>
    <dbReference type="NCBI Taxonomy" id="2528020"/>
    <lineage>
        <taxon>Bacteria</taxon>
        <taxon>Pseudomonadati</taxon>
        <taxon>Planctomycetota</taxon>
        <taxon>Phycisphaerae</taxon>
        <taxon>Phycisphaerales</taxon>
        <taxon>Phycisphaeraceae</taxon>
        <taxon>Poriferisphaera</taxon>
    </lineage>
</organism>
<dbReference type="InterPro" id="IPR036388">
    <property type="entry name" value="WH-like_DNA-bd_sf"/>
</dbReference>
<dbReference type="CDD" id="cd06267">
    <property type="entry name" value="PBP1_LacI_sugar_binding-like"/>
    <property type="match status" value="1"/>
</dbReference>
<keyword evidence="2" id="KW-0238">DNA-binding</keyword>
<evidence type="ECO:0000256" key="1">
    <source>
        <dbReference type="ARBA" id="ARBA00023015"/>
    </source>
</evidence>
<dbReference type="EMBL" id="CP036425">
    <property type="protein sequence ID" value="QDU34015.1"/>
    <property type="molecule type" value="Genomic_DNA"/>
</dbReference>
<dbReference type="KEGG" id="pcor:KS4_20760"/>
<gene>
    <name evidence="5" type="primary">araR_2</name>
    <name evidence="5" type="ORF">KS4_20760</name>
</gene>
<accession>A0A517YUY3</accession>
<dbReference type="InterPro" id="IPR028082">
    <property type="entry name" value="Peripla_BP_I"/>
</dbReference>
<evidence type="ECO:0000313" key="6">
    <source>
        <dbReference type="Proteomes" id="UP000317369"/>
    </source>
</evidence>
<keyword evidence="1" id="KW-0805">Transcription regulation</keyword>
<keyword evidence="6" id="KW-1185">Reference proteome</keyword>
<dbReference type="GO" id="GO:0000976">
    <property type="term" value="F:transcription cis-regulatory region binding"/>
    <property type="evidence" value="ECO:0007669"/>
    <property type="project" value="TreeGrafter"/>
</dbReference>
<dbReference type="AlphaFoldDB" id="A0A517YUY3"/>
<keyword evidence="3" id="KW-0804">Transcription</keyword>
<dbReference type="SUPFAM" id="SSF46785">
    <property type="entry name" value="Winged helix' DNA-binding domain"/>
    <property type="match status" value="1"/>
</dbReference>
<dbReference type="SMART" id="SM00345">
    <property type="entry name" value="HTH_GNTR"/>
    <property type="match status" value="1"/>
</dbReference>
<feature type="domain" description="HTH gntR-type" evidence="4">
    <location>
        <begin position="13"/>
        <end position="81"/>
    </location>
</feature>
<reference evidence="5 6" key="1">
    <citation type="submission" date="2019-02" db="EMBL/GenBank/DDBJ databases">
        <title>Deep-cultivation of Planctomycetes and their phenomic and genomic characterization uncovers novel biology.</title>
        <authorList>
            <person name="Wiegand S."/>
            <person name="Jogler M."/>
            <person name="Boedeker C."/>
            <person name="Pinto D."/>
            <person name="Vollmers J."/>
            <person name="Rivas-Marin E."/>
            <person name="Kohn T."/>
            <person name="Peeters S.H."/>
            <person name="Heuer A."/>
            <person name="Rast P."/>
            <person name="Oberbeckmann S."/>
            <person name="Bunk B."/>
            <person name="Jeske O."/>
            <person name="Meyerdierks A."/>
            <person name="Storesund J.E."/>
            <person name="Kallscheuer N."/>
            <person name="Luecker S."/>
            <person name="Lage O.M."/>
            <person name="Pohl T."/>
            <person name="Merkel B.J."/>
            <person name="Hornburger P."/>
            <person name="Mueller R.-W."/>
            <person name="Bruemmer F."/>
            <person name="Labrenz M."/>
            <person name="Spormann A.M."/>
            <person name="Op den Camp H."/>
            <person name="Overmann J."/>
            <person name="Amann R."/>
            <person name="Jetten M.S.M."/>
            <person name="Mascher T."/>
            <person name="Medema M.H."/>
            <person name="Devos D.P."/>
            <person name="Kaster A.-K."/>
            <person name="Ovreas L."/>
            <person name="Rohde M."/>
            <person name="Galperin M.Y."/>
            <person name="Jogler C."/>
        </authorList>
    </citation>
    <scope>NUCLEOTIDE SEQUENCE [LARGE SCALE GENOMIC DNA]</scope>
    <source>
        <strain evidence="5 6">KS4</strain>
    </source>
</reference>
<sequence length="361" mass="39925">MHQLKLPVQNKNQPLHECVKEAVVEAINEGVFKPGERICSTKELSRQLSVSVVTAHRAMQELVTYGVLDRKQGLGTFVVDKLDQEKRKKRLSKIGLVFHRESMIGDYFHSQIVDGLRQAANLLNAELTMLHFDSEMMGSNDAFVFVNPTANELDYFCSRLDKGTNGVVVAAKGETLKLPAIDVDNVDMAYQAVEHLYQLGHRSIAYVGGTHRLSNNADRYAGFRKACEQFGIEVNDRFMLEANGARLDRNEKISLSTVFASSNRPTAVFAAGYYFVLDVYETAITLGLEIPKDLSVVGVDDPPSAMYLSPTLTTLRQPLVEVGHAALSSLIDMLRNDASVKPNQLLRAELVIRQSSGPPVG</sequence>
<dbReference type="Pfam" id="PF13377">
    <property type="entry name" value="Peripla_BP_3"/>
    <property type="match status" value="1"/>
</dbReference>
<dbReference type="RefSeq" id="WP_145077525.1">
    <property type="nucleotide sequence ID" value="NZ_CP036425.1"/>
</dbReference>
<dbReference type="InterPro" id="IPR046335">
    <property type="entry name" value="LacI/GalR-like_sensor"/>
</dbReference>
<dbReference type="OrthoDB" id="269117at2"/>
<evidence type="ECO:0000313" key="5">
    <source>
        <dbReference type="EMBL" id="QDU34015.1"/>
    </source>
</evidence>
<dbReference type="PANTHER" id="PTHR30146:SF109">
    <property type="entry name" value="HTH-TYPE TRANSCRIPTIONAL REGULATOR GALS"/>
    <property type="match status" value="1"/>
</dbReference>
<protein>
    <submittedName>
        <fullName evidence="5">Arabinose metabolism transcriptional repressor</fullName>
    </submittedName>
</protein>
<dbReference type="Proteomes" id="UP000317369">
    <property type="component" value="Chromosome"/>
</dbReference>
<dbReference type="Pfam" id="PF00392">
    <property type="entry name" value="GntR"/>
    <property type="match status" value="1"/>
</dbReference>
<dbReference type="Gene3D" id="3.40.50.2300">
    <property type="match status" value="2"/>
</dbReference>
<dbReference type="InterPro" id="IPR000524">
    <property type="entry name" value="Tscrpt_reg_HTH_GntR"/>
</dbReference>
<dbReference type="PROSITE" id="PS50949">
    <property type="entry name" value="HTH_GNTR"/>
    <property type="match status" value="1"/>
</dbReference>
<dbReference type="CDD" id="cd07377">
    <property type="entry name" value="WHTH_GntR"/>
    <property type="match status" value="1"/>
</dbReference>
<dbReference type="InterPro" id="IPR036390">
    <property type="entry name" value="WH_DNA-bd_sf"/>
</dbReference>
<evidence type="ECO:0000256" key="3">
    <source>
        <dbReference type="ARBA" id="ARBA00023163"/>
    </source>
</evidence>
<proteinExistence type="predicted"/>
<dbReference type="PANTHER" id="PTHR30146">
    <property type="entry name" value="LACI-RELATED TRANSCRIPTIONAL REPRESSOR"/>
    <property type="match status" value="1"/>
</dbReference>